<dbReference type="RefSeq" id="WP_068174182.1">
    <property type="nucleotide sequence ID" value="NZ_AOGK01000023.1"/>
</dbReference>
<dbReference type="CDD" id="cd10447">
    <property type="entry name" value="GIY-YIG_unchar_2"/>
    <property type="match status" value="1"/>
</dbReference>
<dbReference type="AlphaFoldDB" id="A0A9X4S9H2"/>
<protein>
    <recommendedName>
        <fullName evidence="1">DUF4357 domain-containing protein</fullName>
    </recommendedName>
</protein>
<evidence type="ECO:0000259" key="1">
    <source>
        <dbReference type="Pfam" id="PF14267"/>
    </source>
</evidence>
<dbReference type="EMBL" id="AOGK01000023">
    <property type="protein sequence ID" value="MDG5977612.1"/>
    <property type="molecule type" value="Genomic_DNA"/>
</dbReference>
<dbReference type="Pfam" id="PF14267">
    <property type="entry name" value="DUF4357"/>
    <property type="match status" value="1"/>
</dbReference>
<feature type="domain" description="DUF4357" evidence="1">
    <location>
        <begin position="242"/>
        <end position="295"/>
    </location>
</feature>
<keyword evidence="3" id="KW-1185">Reference proteome</keyword>
<accession>A0A9X4S9H2</accession>
<evidence type="ECO:0000313" key="2">
    <source>
        <dbReference type="EMBL" id="MDG5977612.1"/>
    </source>
</evidence>
<dbReference type="InterPro" id="IPR025579">
    <property type="entry name" value="DUF4357"/>
</dbReference>
<organism evidence="2 3">
    <name type="scientific">Hydrogenophaga taeniospiralis CCUG 15921</name>
    <dbReference type="NCBI Taxonomy" id="1281780"/>
    <lineage>
        <taxon>Bacteria</taxon>
        <taxon>Pseudomonadati</taxon>
        <taxon>Pseudomonadota</taxon>
        <taxon>Betaproteobacteria</taxon>
        <taxon>Burkholderiales</taxon>
        <taxon>Comamonadaceae</taxon>
        <taxon>Hydrogenophaga</taxon>
    </lineage>
</organism>
<evidence type="ECO:0000313" key="3">
    <source>
        <dbReference type="Proteomes" id="UP001152876"/>
    </source>
</evidence>
<sequence>MSAPFSLRIFVADGDPDGLRIVERFNASARAVVFPRALLPQVKARPELQQTGVYLLLGPRPDGEGELLYVGEGDPILPRLQDHQSKKDFWTRAIGFVAVGGLLNKAHVQFLEARLIALARAAKRVPLDNGNFPGEPTLSEADRADMEVFLSHMLGMLPVLGVHAFEQVKRPFTETAAQLSTAGTFTEAPDAHEQPAAAELYCSGKGFRARGNDAAQGFVVFAGSEVSAAAGASLTGSVERLRKDLLAAGVLKIDGGIHRFAQDYVFSSPSTAASVVLGRSANGRIEWKDAQGRTLRALQEAEAAT</sequence>
<name>A0A9X4S9H2_9BURK</name>
<comment type="caution">
    <text evidence="2">The sequence shown here is derived from an EMBL/GenBank/DDBJ whole genome shotgun (WGS) entry which is preliminary data.</text>
</comment>
<dbReference type="OrthoDB" id="2656488at2"/>
<gene>
    <name evidence="2" type="ORF">H010_20311</name>
</gene>
<dbReference type="Proteomes" id="UP001152876">
    <property type="component" value="Unassembled WGS sequence"/>
</dbReference>
<proteinExistence type="predicted"/>
<reference evidence="2" key="1">
    <citation type="submission" date="2013-01" db="EMBL/GenBank/DDBJ databases">
        <title>Genome draft of Hydrogenophaga taeniospiralis 2K1.</title>
        <authorList>
            <person name="Gomila M."/>
            <person name="Lalucat J."/>
        </authorList>
    </citation>
    <scope>NUCLEOTIDE SEQUENCE</scope>
    <source>
        <strain evidence="2">CCUG 15921</strain>
    </source>
</reference>